<evidence type="ECO:0000313" key="2">
    <source>
        <dbReference type="Proteomes" id="UP000789326"/>
    </source>
</evidence>
<protein>
    <submittedName>
        <fullName evidence="1">Uncharacterized protein</fullName>
    </submittedName>
</protein>
<evidence type="ECO:0000313" key="1">
    <source>
        <dbReference type="EMBL" id="CAH0286986.1"/>
    </source>
</evidence>
<gene>
    <name evidence="1" type="ORF">SRABI133_04120</name>
</gene>
<reference evidence="1" key="1">
    <citation type="submission" date="2021-11" db="EMBL/GenBank/DDBJ databases">
        <authorList>
            <person name="Bulgarelli D."/>
        </authorList>
    </citation>
    <scope>NUCLEOTIDE SEQUENCE</scope>
    <source>
        <strain evidence="1">Bi133</strain>
    </source>
</reference>
<name>A0A9W4PJL1_9BACI</name>
<accession>A0A9W4PJL1</accession>
<comment type="caution">
    <text evidence="1">The sequence shown here is derived from an EMBL/GenBank/DDBJ whole genome shotgun (WGS) entry which is preliminary data.</text>
</comment>
<proteinExistence type="predicted"/>
<dbReference type="Proteomes" id="UP000789326">
    <property type="component" value="Unassembled WGS sequence"/>
</dbReference>
<dbReference type="EMBL" id="CAKKMG010000082">
    <property type="protein sequence ID" value="CAH0286986.1"/>
    <property type="molecule type" value="Genomic_DNA"/>
</dbReference>
<organism evidence="1 2">
    <name type="scientific">Peribacillus simplex</name>
    <dbReference type="NCBI Taxonomy" id="1478"/>
    <lineage>
        <taxon>Bacteria</taxon>
        <taxon>Bacillati</taxon>
        <taxon>Bacillota</taxon>
        <taxon>Bacilli</taxon>
        <taxon>Bacillales</taxon>
        <taxon>Bacillaceae</taxon>
        <taxon>Peribacillus</taxon>
    </lineage>
</organism>
<sequence>MEKTIQPSFENLLSQDKDLQYEAYNHTTNE</sequence>
<dbReference type="AlphaFoldDB" id="A0A9W4PJL1"/>